<feature type="region of interest" description="Disordered" evidence="1">
    <location>
        <begin position="485"/>
        <end position="564"/>
    </location>
</feature>
<dbReference type="Proteomes" id="UP000428333">
    <property type="component" value="Linkage Group LG04"/>
</dbReference>
<feature type="compositionally biased region" description="Basic residues" evidence="1">
    <location>
        <begin position="547"/>
        <end position="562"/>
    </location>
</feature>
<dbReference type="GO" id="GO:0003723">
    <property type="term" value="F:RNA binding"/>
    <property type="evidence" value="ECO:0007669"/>
    <property type="project" value="InterPro"/>
</dbReference>
<name>A0A6A4M1V0_9ERIC</name>
<reference evidence="3 4" key="1">
    <citation type="journal article" date="2019" name="Genome Biol. Evol.">
        <title>The Rhododendron genome and chromosomal organization provide insight into shared whole-genome duplications across the heath family (Ericaceae).</title>
        <authorList>
            <person name="Soza V.L."/>
            <person name="Lindsley D."/>
            <person name="Waalkes A."/>
            <person name="Ramage E."/>
            <person name="Patwardhan R.P."/>
            <person name="Burton J.N."/>
            <person name="Adey A."/>
            <person name="Kumar A."/>
            <person name="Qiu R."/>
            <person name="Shendure J."/>
            <person name="Hall B."/>
        </authorList>
    </citation>
    <scope>NUCLEOTIDE SEQUENCE [LARGE SCALE GENOMIC DNA]</scope>
    <source>
        <strain evidence="3">RSF 1966-606</strain>
    </source>
</reference>
<feature type="domain" description="PORR" evidence="2">
    <location>
        <begin position="5"/>
        <end position="80"/>
    </location>
</feature>
<accession>A0A6A4M1V0</accession>
<evidence type="ECO:0000256" key="1">
    <source>
        <dbReference type="SAM" id="MobiDB-lite"/>
    </source>
</evidence>
<gene>
    <name evidence="3" type="ORF">C3L33_07490</name>
</gene>
<dbReference type="Pfam" id="PF11955">
    <property type="entry name" value="PORR"/>
    <property type="match status" value="2"/>
</dbReference>
<feature type="domain" description="PORR" evidence="2">
    <location>
        <begin position="318"/>
        <end position="385"/>
    </location>
</feature>
<dbReference type="InterPro" id="IPR045040">
    <property type="entry name" value="PORR_fam"/>
</dbReference>
<evidence type="ECO:0000259" key="2">
    <source>
        <dbReference type="Pfam" id="PF11955"/>
    </source>
</evidence>
<proteinExistence type="predicted"/>
<dbReference type="PANTHER" id="PTHR31476:SF3">
    <property type="entry name" value="UBIQUITIN CARBOXYL-TERMINAL HYDROLASE FAMILY PROTEIN"/>
    <property type="match status" value="1"/>
</dbReference>
<evidence type="ECO:0000313" key="4">
    <source>
        <dbReference type="Proteomes" id="UP000428333"/>
    </source>
</evidence>
<comment type="caution">
    <text evidence="3">The sequence shown here is derived from an EMBL/GenBank/DDBJ whole genome shotgun (WGS) entry which is preliminary data.</text>
</comment>
<organism evidence="3 4">
    <name type="scientific">Rhododendron williamsianum</name>
    <dbReference type="NCBI Taxonomy" id="262921"/>
    <lineage>
        <taxon>Eukaryota</taxon>
        <taxon>Viridiplantae</taxon>
        <taxon>Streptophyta</taxon>
        <taxon>Embryophyta</taxon>
        <taxon>Tracheophyta</taxon>
        <taxon>Spermatophyta</taxon>
        <taxon>Magnoliopsida</taxon>
        <taxon>eudicotyledons</taxon>
        <taxon>Gunneridae</taxon>
        <taxon>Pentapetalae</taxon>
        <taxon>asterids</taxon>
        <taxon>Ericales</taxon>
        <taxon>Ericaceae</taxon>
        <taxon>Ericoideae</taxon>
        <taxon>Rhodoreae</taxon>
        <taxon>Rhododendron</taxon>
    </lineage>
</organism>
<dbReference type="InterPro" id="IPR021099">
    <property type="entry name" value="PORR_domain"/>
</dbReference>
<evidence type="ECO:0000313" key="3">
    <source>
        <dbReference type="EMBL" id="KAE9460588.1"/>
    </source>
</evidence>
<dbReference type="OrthoDB" id="1930534at2759"/>
<protein>
    <recommendedName>
        <fullName evidence="2">PORR domain-containing protein</fullName>
    </recommendedName>
</protein>
<sequence length="647" mass="72964">METRVCKSAIEERAEEESNLIGIRVRPSFNVKLPRGFSLRKEMREWVRDWMELPYVSPYEDASDLDQASREMEKRTVGVFQSCSRSLFSRGYQCRFWGSLLKKDMEMMALRNSEQGCYACGEDMQKIEDLDTSKYVGNFEVSRVLSKFVLNSVQGLIIFGPNEEAMDVIDEYGGVLWIILHYFVDMEASCKRRIELHYRLSLFGRMIIFIAILLLIPKIQSQSNVPPVCITQFAQLNRACAFLPYTPPSPPDDDVMMIMAAWITSPTKASLMTMMVMTTTTTTVIVIITTTGTDIARDTEHRTQKMIVARSAVASVDLRIPVPILGKFTEEYRFSASVFTRHSGIFSVSLKGGIKTAMLREAYKRSELIDLDSLLERNDKIVELTYHIWLNDKALDVVHVNKFGICTAGIARRKVFTPYAHYNNFMVSRNTSVKKSGNGENGRDSDIRSLCCDPVTLPKIQSQSDAPPLCITQFALVNHACAFLPYTPPDDDDDTPPSPPDDDDSTPPSPPDDNGDGGGGDGQGRIDNGNKYNQSLVDDDSGDDHHNHHHHHRHHRHRHRQGHSASDVEDECCRWLKEVDDECVCALLLRLPPYLSKLEHDYTVIVNDDWRSLSSVQVNSENRDRILASTGCSGGDFVWGSFPGPKG</sequence>
<feature type="compositionally biased region" description="Acidic residues" evidence="1">
    <location>
        <begin position="489"/>
        <end position="505"/>
    </location>
</feature>
<keyword evidence="4" id="KW-1185">Reference proteome</keyword>
<dbReference type="PANTHER" id="PTHR31476">
    <property type="entry name" value="PROTEIN WHAT'S THIS FACTOR 1 HOMOLOG, CHLOROPLASTIC"/>
    <property type="match status" value="1"/>
</dbReference>
<feature type="non-terminal residue" evidence="3">
    <location>
        <position position="1"/>
    </location>
</feature>
<dbReference type="AlphaFoldDB" id="A0A6A4M1V0"/>
<dbReference type="EMBL" id="QEFC01001002">
    <property type="protein sequence ID" value="KAE9460588.1"/>
    <property type="molecule type" value="Genomic_DNA"/>
</dbReference>